<name>A0A4Y2P585_ARAVE</name>
<evidence type="ECO:0000313" key="2">
    <source>
        <dbReference type="Proteomes" id="UP000499080"/>
    </source>
</evidence>
<dbReference type="EMBL" id="BGPR01010263">
    <property type="protein sequence ID" value="GBN45186.1"/>
    <property type="molecule type" value="Genomic_DNA"/>
</dbReference>
<dbReference type="AlphaFoldDB" id="A0A4Y2P585"/>
<accession>A0A4Y2P585</accession>
<keyword evidence="2" id="KW-1185">Reference proteome</keyword>
<sequence>MEPAMLLAEMQIDGLVERMVSVDQKLEKFQKNLRMKALLKNTKKLLAEEFQNKIQTWEVKELEANANVDLEADFTKELDVNEELDIGFTKDLNGMESTMLITETQSCGDAIFFREVL</sequence>
<reference evidence="1 2" key="1">
    <citation type="journal article" date="2019" name="Sci. Rep.">
        <title>Orb-weaving spider Araneus ventricosus genome elucidates the spidroin gene catalogue.</title>
        <authorList>
            <person name="Kono N."/>
            <person name="Nakamura H."/>
            <person name="Ohtoshi R."/>
            <person name="Moran D.A.P."/>
            <person name="Shinohara A."/>
            <person name="Yoshida Y."/>
            <person name="Fujiwara M."/>
            <person name="Mori M."/>
            <person name="Tomita M."/>
            <person name="Arakawa K."/>
        </authorList>
    </citation>
    <scope>NUCLEOTIDE SEQUENCE [LARGE SCALE GENOMIC DNA]</scope>
</reference>
<evidence type="ECO:0000313" key="1">
    <source>
        <dbReference type="EMBL" id="GBN45186.1"/>
    </source>
</evidence>
<proteinExistence type="predicted"/>
<protein>
    <submittedName>
        <fullName evidence="1">Uncharacterized protein</fullName>
    </submittedName>
</protein>
<comment type="caution">
    <text evidence="1">The sequence shown here is derived from an EMBL/GenBank/DDBJ whole genome shotgun (WGS) entry which is preliminary data.</text>
</comment>
<gene>
    <name evidence="1" type="ORF">AVEN_109766_1</name>
</gene>
<dbReference type="Proteomes" id="UP000499080">
    <property type="component" value="Unassembled WGS sequence"/>
</dbReference>
<organism evidence="1 2">
    <name type="scientific">Araneus ventricosus</name>
    <name type="common">Orbweaver spider</name>
    <name type="synonym">Epeira ventricosa</name>
    <dbReference type="NCBI Taxonomy" id="182803"/>
    <lineage>
        <taxon>Eukaryota</taxon>
        <taxon>Metazoa</taxon>
        <taxon>Ecdysozoa</taxon>
        <taxon>Arthropoda</taxon>
        <taxon>Chelicerata</taxon>
        <taxon>Arachnida</taxon>
        <taxon>Araneae</taxon>
        <taxon>Araneomorphae</taxon>
        <taxon>Entelegynae</taxon>
        <taxon>Araneoidea</taxon>
        <taxon>Araneidae</taxon>
        <taxon>Araneus</taxon>
    </lineage>
</organism>